<evidence type="ECO:0000313" key="7">
    <source>
        <dbReference type="Proteomes" id="UP000001542"/>
    </source>
</evidence>
<dbReference type="InParanoid" id="A2EVG3"/>
<dbReference type="GO" id="GO:0048284">
    <property type="term" value="P:organelle fusion"/>
    <property type="evidence" value="ECO:0000318"/>
    <property type="project" value="GO_Central"/>
</dbReference>
<dbReference type="InterPro" id="IPR013083">
    <property type="entry name" value="Znf_RING/FYVE/PHD"/>
</dbReference>
<dbReference type="GO" id="GO:0007032">
    <property type="term" value="P:endosome organization"/>
    <property type="evidence" value="ECO:0000318"/>
    <property type="project" value="GO_Central"/>
</dbReference>
<reference evidence="6" key="1">
    <citation type="submission" date="2006-10" db="EMBL/GenBank/DDBJ databases">
        <authorList>
            <person name="Amadeo P."/>
            <person name="Zhao Q."/>
            <person name="Wortman J."/>
            <person name="Fraser-Liggett C."/>
            <person name="Carlton J."/>
        </authorList>
    </citation>
    <scope>NUCLEOTIDE SEQUENCE</scope>
    <source>
        <strain evidence="6">G3</strain>
    </source>
</reference>
<accession>A2EVG3</accession>
<dbReference type="STRING" id="5722.A2EVG3"/>
<dbReference type="InterPro" id="IPR001841">
    <property type="entry name" value="Znf_RING"/>
</dbReference>
<reference evidence="6" key="2">
    <citation type="journal article" date="2007" name="Science">
        <title>Draft genome sequence of the sexually transmitted pathogen Trichomonas vaginalis.</title>
        <authorList>
            <person name="Carlton J.M."/>
            <person name="Hirt R.P."/>
            <person name="Silva J.C."/>
            <person name="Delcher A.L."/>
            <person name="Schatz M."/>
            <person name="Zhao Q."/>
            <person name="Wortman J.R."/>
            <person name="Bidwell S.L."/>
            <person name="Alsmark U.C.M."/>
            <person name="Besteiro S."/>
            <person name="Sicheritz-Ponten T."/>
            <person name="Noel C.J."/>
            <person name="Dacks J.B."/>
            <person name="Foster P.G."/>
            <person name="Simillion C."/>
            <person name="Van de Peer Y."/>
            <person name="Miranda-Saavedra D."/>
            <person name="Barton G.J."/>
            <person name="Westrop G.D."/>
            <person name="Mueller S."/>
            <person name="Dessi D."/>
            <person name="Fiori P.L."/>
            <person name="Ren Q."/>
            <person name="Paulsen I."/>
            <person name="Zhang H."/>
            <person name="Bastida-Corcuera F.D."/>
            <person name="Simoes-Barbosa A."/>
            <person name="Brown M.T."/>
            <person name="Hayes R.D."/>
            <person name="Mukherjee M."/>
            <person name="Okumura C.Y."/>
            <person name="Schneider R."/>
            <person name="Smith A.J."/>
            <person name="Vanacova S."/>
            <person name="Villalvazo M."/>
            <person name="Haas B.J."/>
            <person name="Pertea M."/>
            <person name="Feldblyum T.V."/>
            <person name="Utterback T.R."/>
            <person name="Shu C.L."/>
            <person name="Osoegawa K."/>
            <person name="de Jong P.J."/>
            <person name="Hrdy I."/>
            <person name="Horvathova L."/>
            <person name="Zubacova Z."/>
            <person name="Dolezal P."/>
            <person name="Malik S.B."/>
            <person name="Logsdon J.M. Jr."/>
            <person name="Henze K."/>
            <person name="Gupta A."/>
            <person name="Wang C.C."/>
            <person name="Dunne R.L."/>
            <person name="Upcroft J.A."/>
            <person name="Upcroft P."/>
            <person name="White O."/>
            <person name="Salzberg S.L."/>
            <person name="Tang P."/>
            <person name="Chiu C.-H."/>
            <person name="Lee Y.-S."/>
            <person name="Embley T.M."/>
            <person name="Coombs G.H."/>
            <person name="Mottram J.C."/>
            <person name="Tachezy J."/>
            <person name="Fraser-Liggett C.M."/>
            <person name="Johnson P.J."/>
        </authorList>
    </citation>
    <scope>NUCLEOTIDE SEQUENCE [LARGE SCALE GENOMIC DNA]</scope>
    <source>
        <strain evidence="6">G3</strain>
    </source>
</reference>
<dbReference type="GO" id="GO:0005768">
    <property type="term" value="C:endosome"/>
    <property type="evidence" value="ECO:0000318"/>
    <property type="project" value="GO_Central"/>
</dbReference>
<evidence type="ECO:0000256" key="3">
    <source>
        <dbReference type="ARBA" id="ARBA00022833"/>
    </source>
</evidence>
<dbReference type="GO" id="GO:0006904">
    <property type="term" value="P:vesicle docking involved in exocytosis"/>
    <property type="evidence" value="ECO:0000318"/>
    <property type="project" value="GO_Central"/>
</dbReference>
<dbReference type="EMBL" id="DS113507">
    <property type="protein sequence ID" value="EAY03349.1"/>
    <property type="molecule type" value="Genomic_DNA"/>
</dbReference>
<dbReference type="GO" id="GO:0030897">
    <property type="term" value="C:HOPS complex"/>
    <property type="evidence" value="ECO:0000318"/>
    <property type="project" value="GO_Central"/>
</dbReference>
<sequence>MSLILANTYQIEQIVNTKTNFYIKNDILWAISTVGHPILINFRDSQNLQTHLFSEVGDCKKIDIDSSGRYCCAVSKEGVFVLDSRSLVASKISSDSTLPATCWALPSSYQAPYIFLAYNSGIFAYFSIDSRDDQQLLQFTDRYAKSGKRDQIIHSIHISHLNGDKFLLQMVSKMKIPNANYTYYPYILLFNPQEGKFTIDVSQKMEFNAPLSPELRQVNVDYFTAVTSKSNTYNTFFFYIDPNSTLNKNNMKPIQDLIVSDSELLQIQNVKDYIFIQTKNTVSIYHKQSHQEPVCQIASITLDPEDIFCVDPVTCHFYVINENGFKRYKFNEEYEGIQGFFVWIFNATNNETYLTTENFTPTMLLYIAKSDMQRIKLLTKYIETKDTSQRLKLLLSHQALILYIQYLCENNTPKELDLFTEWSQSMIDQNFLSAKTIETRTSTFGLQVNIHDVRTKTTMFECALEKGDIDEAVKILENVPRDDFATCALRIADKRMEDVVRVTFQRKLLDQKELIPVLMSEHAVQYLPVFLERNIIKENWQSMIFSIQITKCKSEDKIRMSKKFIDILKDKDTNKDQWYNFAVRYWIQSHEYELASDAMFSRGDIRGAAIADADASLNAVLSTKDISKRRSLASDLLRSLPPEYSSNKARDILENKTQDIGLDTLLRFIPDETYVKLLVKPTDEFLNEMDEKISFDHKERVTAQKGIENAHNKLQKEKESRDKFVMAASAKCNICWDSLFKGRCVIFKCGHTFHIECLKKHLSSLGVTETFDPTSCCAFCSFPAPSTVDENILDDETEWVISSDESKKTLTKSALSDFSVIKGFFGK</sequence>
<keyword evidence="1" id="KW-0479">Metal-binding</keyword>
<evidence type="ECO:0000256" key="1">
    <source>
        <dbReference type="ARBA" id="ARBA00022723"/>
    </source>
</evidence>
<dbReference type="Gene3D" id="3.30.40.10">
    <property type="entry name" value="Zinc/RING finger domain, C3HC4 (zinc finger)"/>
    <property type="match status" value="1"/>
</dbReference>
<dbReference type="GO" id="GO:0008270">
    <property type="term" value="F:zinc ion binding"/>
    <property type="evidence" value="ECO:0007669"/>
    <property type="project" value="UniProtKB-KW"/>
</dbReference>
<dbReference type="VEuPathDB" id="TrichDB:TVAG_398740"/>
<dbReference type="GO" id="GO:0030674">
    <property type="term" value="F:protein-macromolecule adaptor activity"/>
    <property type="evidence" value="ECO:0000318"/>
    <property type="project" value="GO_Central"/>
</dbReference>
<evidence type="ECO:0000259" key="5">
    <source>
        <dbReference type="PROSITE" id="PS50089"/>
    </source>
</evidence>
<gene>
    <name evidence="6" type="ORF">TVAG_398740</name>
</gene>
<dbReference type="PANTHER" id="PTHR23323:SF26">
    <property type="entry name" value="VACUOLAR PROTEIN SORTING-ASSOCIATED PROTEIN 18 HOMOLOG"/>
    <property type="match status" value="1"/>
</dbReference>
<feature type="domain" description="RING-type" evidence="5">
    <location>
        <begin position="732"/>
        <end position="781"/>
    </location>
</feature>
<evidence type="ECO:0000313" key="6">
    <source>
        <dbReference type="EMBL" id="EAY03349.1"/>
    </source>
</evidence>
<keyword evidence="2 4" id="KW-0863">Zinc-finger</keyword>
<evidence type="ECO:0000256" key="4">
    <source>
        <dbReference type="PROSITE-ProRule" id="PRU00175"/>
    </source>
</evidence>
<proteinExistence type="predicted"/>
<dbReference type="RefSeq" id="XP_001315572.1">
    <property type="nucleotide sequence ID" value="XM_001315537.1"/>
</dbReference>
<dbReference type="AlphaFoldDB" id="A2EVG3"/>
<dbReference type="GO" id="GO:0007033">
    <property type="term" value="P:vacuole organization"/>
    <property type="evidence" value="ECO:0000318"/>
    <property type="project" value="GO_Central"/>
</dbReference>
<keyword evidence="7" id="KW-1185">Reference proteome</keyword>
<evidence type="ECO:0000256" key="2">
    <source>
        <dbReference type="ARBA" id="ARBA00022771"/>
    </source>
</evidence>
<dbReference type="KEGG" id="tva:4761194"/>
<dbReference type="VEuPathDB" id="TrichDB:TVAGG3_0526650"/>
<dbReference type="PROSITE" id="PS50089">
    <property type="entry name" value="ZF_RING_2"/>
    <property type="match status" value="1"/>
</dbReference>
<dbReference type="PANTHER" id="PTHR23323">
    <property type="entry name" value="VACUOLAR PROTEIN SORTING-ASSOCIATED PROTEIN"/>
    <property type="match status" value="1"/>
</dbReference>
<dbReference type="SUPFAM" id="SSF57850">
    <property type="entry name" value="RING/U-box"/>
    <property type="match status" value="1"/>
</dbReference>
<dbReference type="Proteomes" id="UP000001542">
    <property type="component" value="Unassembled WGS sequence"/>
</dbReference>
<name>A2EVG3_TRIV3</name>
<keyword evidence="3" id="KW-0862">Zinc</keyword>
<organism evidence="6 7">
    <name type="scientific">Trichomonas vaginalis (strain ATCC PRA-98 / G3)</name>
    <dbReference type="NCBI Taxonomy" id="412133"/>
    <lineage>
        <taxon>Eukaryota</taxon>
        <taxon>Metamonada</taxon>
        <taxon>Parabasalia</taxon>
        <taxon>Trichomonadida</taxon>
        <taxon>Trichomonadidae</taxon>
        <taxon>Trichomonas</taxon>
    </lineage>
</organism>
<protein>
    <recommendedName>
        <fullName evidence="5">RING-type domain-containing protein</fullName>
    </recommendedName>
</protein>
<dbReference type="SMART" id="SM00184">
    <property type="entry name" value="RING"/>
    <property type="match status" value="1"/>
</dbReference>